<dbReference type="InterPro" id="IPR013083">
    <property type="entry name" value="Znf_RING/FYVE/PHD"/>
</dbReference>
<dbReference type="InterPro" id="IPR017907">
    <property type="entry name" value="Znf_RING_CS"/>
</dbReference>
<dbReference type="InterPro" id="IPR052667">
    <property type="entry name" value="E3_ubiquitin-ligase_RING"/>
</dbReference>
<dbReference type="GO" id="GO:0008270">
    <property type="term" value="F:zinc ion binding"/>
    <property type="evidence" value="ECO:0007669"/>
    <property type="project" value="UniProtKB-KW"/>
</dbReference>
<evidence type="ECO:0000259" key="6">
    <source>
        <dbReference type="PROSITE" id="PS50089"/>
    </source>
</evidence>
<evidence type="ECO:0000256" key="5">
    <source>
        <dbReference type="SAM" id="MobiDB-lite"/>
    </source>
</evidence>
<evidence type="ECO:0000256" key="1">
    <source>
        <dbReference type="ARBA" id="ARBA00022723"/>
    </source>
</evidence>
<evidence type="ECO:0000256" key="3">
    <source>
        <dbReference type="ARBA" id="ARBA00022833"/>
    </source>
</evidence>
<dbReference type="Pfam" id="PF14634">
    <property type="entry name" value="zf-RING_5"/>
    <property type="match status" value="1"/>
</dbReference>
<keyword evidence="2 4" id="KW-0863">Zinc-finger</keyword>
<dbReference type="InterPro" id="IPR001841">
    <property type="entry name" value="Znf_RING"/>
</dbReference>
<evidence type="ECO:0000256" key="4">
    <source>
        <dbReference type="PROSITE-ProRule" id="PRU00175"/>
    </source>
</evidence>
<keyword evidence="3" id="KW-0862">Zinc</keyword>
<protein>
    <submittedName>
        <fullName evidence="8">RING-type domain-containing protein</fullName>
    </submittedName>
</protein>
<name>A0A1I7TJR3_9PELO</name>
<keyword evidence="1" id="KW-0479">Metal-binding</keyword>
<evidence type="ECO:0000256" key="2">
    <source>
        <dbReference type="ARBA" id="ARBA00022771"/>
    </source>
</evidence>
<feature type="region of interest" description="Disordered" evidence="5">
    <location>
        <begin position="155"/>
        <end position="176"/>
    </location>
</feature>
<accession>A0A1I7TJR3</accession>
<evidence type="ECO:0000313" key="8">
    <source>
        <dbReference type="WBParaSite" id="Csp11.Scaffold626.g6598.t1"/>
    </source>
</evidence>
<feature type="domain" description="RING-type" evidence="6">
    <location>
        <begin position="6"/>
        <end position="54"/>
    </location>
</feature>
<proteinExistence type="predicted"/>
<dbReference type="WBParaSite" id="Csp11.Scaffold626.g6598.t1">
    <property type="protein sequence ID" value="Csp11.Scaffold626.g6598.t1"/>
    <property type="gene ID" value="Csp11.Scaffold626.g6598"/>
</dbReference>
<dbReference type="PROSITE" id="PS00518">
    <property type="entry name" value="ZF_RING_1"/>
    <property type="match status" value="1"/>
</dbReference>
<evidence type="ECO:0000313" key="7">
    <source>
        <dbReference type="Proteomes" id="UP000095282"/>
    </source>
</evidence>
<keyword evidence="7" id="KW-1185">Reference proteome</keyword>
<dbReference type="Gene3D" id="3.30.40.10">
    <property type="entry name" value="Zinc/RING finger domain, C3HC4 (zinc finger)"/>
    <property type="match status" value="1"/>
</dbReference>
<dbReference type="Proteomes" id="UP000095282">
    <property type="component" value="Unplaced"/>
</dbReference>
<dbReference type="STRING" id="1561998.A0A1I7TJR3"/>
<organism evidence="7 8">
    <name type="scientific">Caenorhabditis tropicalis</name>
    <dbReference type="NCBI Taxonomy" id="1561998"/>
    <lineage>
        <taxon>Eukaryota</taxon>
        <taxon>Metazoa</taxon>
        <taxon>Ecdysozoa</taxon>
        <taxon>Nematoda</taxon>
        <taxon>Chromadorea</taxon>
        <taxon>Rhabditida</taxon>
        <taxon>Rhabditina</taxon>
        <taxon>Rhabditomorpha</taxon>
        <taxon>Rhabditoidea</taxon>
        <taxon>Rhabditidae</taxon>
        <taxon>Peloderinae</taxon>
        <taxon>Caenorhabditis</taxon>
    </lineage>
</organism>
<dbReference type="PANTHER" id="PTHR47156">
    <property type="entry name" value="PROTEIN CBG20824"/>
    <property type="match status" value="1"/>
</dbReference>
<reference evidence="8" key="1">
    <citation type="submission" date="2016-11" db="UniProtKB">
        <authorList>
            <consortium name="WormBaseParasite"/>
        </authorList>
    </citation>
    <scope>IDENTIFICATION</scope>
</reference>
<sequence>MVRLDCEICMREYKNDESDQTPRLLPCGHTICELCAGNLVNHNEYAIIMCPFDRRMIYFDGDVKELPKNFALLNVLEDLQKEREAILAEAPRIMFANHDGVVIPQQPVQEIDQFVREPEEINNVRVYDENFDMNAYLNNYANGYILFRQPSPDLDSDEDMYYESEEEEEQSDDDEDFQNFDAFNAFANFNIEH</sequence>
<dbReference type="SMART" id="SM00184">
    <property type="entry name" value="RING"/>
    <property type="match status" value="1"/>
</dbReference>
<dbReference type="SUPFAM" id="SSF57850">
    <property type="entry name" value="RING/U-box"/>
    <property type="match status" value="1"/>
</dbReference>
<dbReference type="PANTHER" id="PTHR47156:SF7">
    <property type="entry name" value="RING-TYPE DOMAIN-CONTAINING PROTEIN"/>
    <property type="match status" value="1"/>
</dbReference>
<dbReference type="AlphaFoldDB" id="A0A1I7TJR3"/>
<dbReference type="PROSITE" id="PS50089">
    <property type="entry name" value="ZF_RING_2"/>
    <property type="match status" value="1"/>
</dbReference>
<dbReference type="eggNOG" id="KOG4185">
    <property type="taxonomic scope" value="Eukaryota"/>
</dbReference>